<dbReference type="AlphaFoldDB" id="A0A803PPN7"/>
<evidence type="ECO:0000313" key="2">
    <source>
        <dbReference type="EnsemblPlants" id="cds.evm.model.05.249"/>
    </source>
</evidence>
<evidence type="ECO:0000313" key="3">
    <source>
        <dbReference type="Proteomes" id="UP000596661"/>
    </source>
</evidence>
<dbReference type="EnsemblPlants" id="evm.model.05.249">
    <property type="protein sequence ID" value="cds.evm.model.05.249"/>
    <property type="gene ID" value="evm.TU.05.249"/>
</dbReference>
<keyword evidence="3" id="KW-1185">Reference proteome</keyword>
<proteinExistence type="predicted"/>
<dbReference type="Gramene" id="evm.model.05.249">
    <property type="protein sequence ID" value="cds.evm.model.05.249"/>
    <property type="gene ID" value="evm.TU.05.249"/>
</dbReference>
<name>A0A803PPN7_CANSA</name>
<evidence type="ECO:0000256" key="1">
    <source>
        <dbReference type="SAM" id="MobiDB-lite"/>
    </source>
</evidence>
<feature type="region of interest" description="Disordered" evidence="1">
    <location>
        <begin position="1"/>
        <end position="41"/>
    </location>
</feature>
<dbReference type="EMBL" id="UZAU01000409">
    <property type="status" value="NOT_ANNOTATED_CDS"/>
    <property type="molecule type" value="Genomic_DNA"/>
</dbReference>
<sequence>MVLTRMSVSIEPQDPMDVDPNVQAPPTGDNPANLAWSPRANPSAGFRPKGLLNVGHDPTSIHYRENGPRVGQPGINESQVDLDDSELARLRKFIGQVQGHTNILHHEQEETRVAVNDAFAQQRREFQEWMDRHVVIIQAHQSELKCQNRQASRTRAGRVNPTVQAQLDQLKSLIQGLSCPKLSNLELDKTRGSSFSTRINVLPQPTKFQMPNWKMYTTKEDPLAQIKYFEIQMDLRNMIDDTHCRIFPATLSETIQ</sequence>
<reference evidence="2" key="1">
    <citation type="submission" date="2018-11" db="EMBL/GenBank/DDBJ databases">
        <authorList>
            <person name="Grassa J C."/>
        </authorList>
    </citation>
    <scope>NUCLEOTIDE SEQUENCE [LARGE SCALE GENOMIC DNA]</scope>
</reference>
<accession>A0A803PPN7</accession>
<organism evidence="2 3">
    <name type="scientific">Cannabis sativa</name>
    <name type="common">Hemp</name>
    <name type="synonym">Marijuana</name>
    <dbReference type="NCBI Taxonomy" id="3483"/>
    <lineage>
        <taxon>Eukaryota</taxon>
        <taxon>Viridiplantae</taxon>
        <taxon>Streptophyta</taxon>
        <taxon>Embryophyta</taxon>
        <taxon>Tracheophyta</taxon>
        <taxon>Spermatophyta</taxon>
        <taxon>Magnoliopsida</taxon>
        <taxon>eudicotyledons</taxon>
        <taxon>Gunneridae</taxon>
        <taxon>Pentapetalae</taxon>
        <taxon>rosids</taxon>
        <taxon>fabids</taxon>
        <taxon>Rosales</taxon>
        <taxon>Cannabaceae</taxon>
        <taxon>Cannabis</taxon>
    </lineage>
</organism>
<reference evidence="2" key="2">
    <citation type="submission" date="2021-03" db="UniProtKB">
        <authorList>
            <consortium name="EnsemblPlants"/>
        </authorList>
    </citation>
    <scope>IDENTIFICATION</scope>
</reference>
<protein>
    <submittedName>
        <fullName evidence="2">Uncharacterized protein</fullName>
    </submittedName>
</protein>
<dbReference type="Proteomes" id="UP000596661">
    <property type="component" value="Chromosome 5"/>
</dbReference>